<dbReference type="InterPro" id="IPR005322">
    <property type="entry name" value="Peptidase_C69"/>
</dbReference>
<feature type="signal peptide" evidence="2">
    <location>
        <begin position="1"/>
        <end position="16"/>
    </location>
</feature>
<name>A0ABQ9Y5J2_9EUKA</name>
<dbReference type="Proteomes" id="UP001281761">
    <property type="component" value="Unassembled WGS sequence"/>
</dbReference>
<dbReference type="PANTHER" id="PTHR12994:SF17">
    <property type="entry name" value="LD30995P"/>
    <property type="match status" value="1"/>
</dbReference>
<keyword evidence="3" id="KW-0224">Dipeptidase</keyword>
<feature type="chain" id="PRO_5045632615" evidence="2">
    <location>
        <begin position="17"/>
        <end position="559"/>
    </location>
</feature>
<comment type="similarity">
    <text evidence="1">Belongs to the peptidase C69 family. Secernin subfamily.</text>
</comment>
<evidence type="ECO:0000256" key="1">
    <source>
        <dbReference type="ARBA" id="ARBA00005705"/>
    </source>
</evidence>
<dbReference type="Pfam" id="PF03577">
    <property type="entry name" value="Peptidase_C69"/>
    <property type="match status" value="1"/>
</dbReference>
<dbReference type="GO" id="GO:0016805">
    <property type="term" value="F:dipeptidase activity"/>
    <property type="evidence" value="ECO:0007669"/>
    <property type="project" value="UniProtKB-KW"/>
</dbReference>
<dbReference type="PANTHER" id="PTHR12994">
    <property type="entry name" value="SECERNIN"/>
    <property type="match status" value="1"/>
</dbReference>
<sequence>MIFSFCLFATLHSCTNLIVTKKASKEGYNSFTYSADAFSMYGNLQVTPEADHAEGEMRDIIDWCSGKKLGEIPQVAHTYRVVGNMNEKGLAIGETTWNGRTTETHNPDGIMDYGSLIYVALERCSTAREAYQLVIDLAEKYGYHDYGETFTIADKNEIWLLDLIGRGPNKKGILWIATLIPDGMIAEHSNHPRTHSPYKMKQAGATIFWRDSLVEDCKELGFISADVTIETFDWVLAVHGDVPQRRRYGDGRTVDFFHRTVSETDLGSDFTEYLAGSKEAAPPNLFYKPTAPLSLADLMSYMSLHFEDHNLSPVNDIGAGPFHSPYRSPPFNWYYENQQYVNERNIATPQTTWVMIAQCRGDLPAALGGVVWFGMDDASMAVYVPFFSTSRDVHDCYKETDKQNSQTFSFNSLFWVSNMISNFVQQNYVYMIDEVRQWRDQQQQRVISDFEQTLSTALSLAKRDEIVAKEFVTQKTILWGGQMLKESLDYYKVLFPRFAAGYRMTPIPGKPLPRVEWLPYQNKWYERIVKETGDKYIVKEDATSNGGAGGDPLRQLRYV</sequence>
<evidence type="ECO:0000313" key="4">
    <source>
        <dbReference type="Proteomes" id="UP001281761"/>
    </source>
</evidence>
<dbReference type="EC" id="3.4.13.-" evidence="3"/>
<dbReference type="EMBL" id="JARBJD010000033">
    <property type="protein sequence ID" value="KAK2959021.1"/>
    <property type="molecule type" value="Genomic_DNA"/>
</dbReference>
<keyword evidence="2" id="KW-0732">Signal</keyword>
<proteinExistence type="inferred from homology"/>
<comment type="caution">
    <text evidence="3">The sequence shown here is derived from an EMBL/GenBank/DDBJ whole genome shotgun (WGS) entry which is preliminary data.</text>
</comment>
<dbReference type="Gene3D" id="3.60.60.10">
    <property type="entry name" value="Penicillin V Acylase, Chain A"/>
    <property type="match status" value="1"/>
</dbReference>
<keyword evidence="3" id="KW-0645">Protease</keyword>
<organism evidence="3 4">
    <name type="scientific">Blattamonas nauphoetae</name>
    <dbReference type="NCBI Taxonomy" id="2049346"/>
    <lineage>
        <taxon>Eukaryota</taxon>
        <taxon>Metamonada</taxon>
        <taxon>Preaxostyla</taxon>
        <taxon>Oxymonadida</taxon>
        <taxon>Blattamonas</taxon>
    </lineage>
</organism>
<evidence type="ECO:0000313" key="3">
    <source>
        <dbReference type="EMBL" id="KAK2959021.1"/>
    </source>
</evidence>
<gene>
    <name evidence="3" type="ORF">BLNAU_6037</name>
</gene>
<evidence type="ECO:0000256" key="2">
    <source>
        <dbReference type="SAM" id="SignalP"/>
    </source>
</evidence>
<reference evidence="3 4" key="1">
    <citation type="journal article" date="2022" name="bioRxiv">
        <title>Genomics of Preaxostyla Flagellates Illuminates Evolutionary Transitions and the Path Towards Mitochondrial Loss.</title>
        <authorList>
            <person name="Novak L.V.F."/>
            <person name="Treitli S.C."/>
            <person name="Pyrih J."/>
            <person name="Halakuc P."/>
            <person name="Pipaliya S.V."/>
            <person name="Vacek V."/>
            <person name="Brzon O."/>
            <person name="Soukal P."/>
            <person name="Eme L."/>
            <person name="Dacks J.B."/>
            <person name="Karnkowska A."/>
            <person name="Elias M."/>
            <person name="Hampl V."/>
        </authorList>
    </citation>
    <scope>NUCLEOTIDE SEQUENCE [LARGE SCALE GENOMIC DNA]</scope>
    <source>
        <strain evidence="3">NAU3</strain>
        <tissue evidence="3">Gut</tissue>
    </source>
</reference>
<keyword evidence="4" id="KW-1185">Reference proteome</keyword>
<accession>A0ABQ9Y5J2</accession>
<protein>
    <submittedName>
        <fullName evidence="3">C69 family dipeptidase</fullName>
        <ecNumber evidence="3">3.4.13.-</ecNumber>
    </submittedName>
</protein>
<keyword evidence="3" id="KW-0378">Hydrolase</keyword>